<dbReference type="PANTHER" id="PTHR47839:SF1">
    <property type="entry name" value="DOMAIN PROTEIN, PUTATIVE (AFU_ORTHOLOGUE AFUA_6G04830)-RELATED"/>
    <property type="match status" value="1"/>
</dbReference>
<feature type="region of interest" description="Disordered" evidence="1">
    <location>
        <begin position="1464"/>
        <end position="1486"/>
    </location>
</feature>
<dbReference type="OrthoDB" id="10031156at2759"/>
<dbReference type="GeneID" id="64699866"/>
<comment type="caution">
    <text evidence="3">The sequence shown here is derived from an EMBL/GenBank/DDBJ whole genome shotgun (WGS) entry which is preliminary data.</text>
</comment>
<dbReference type="Pfam" id="PF25794">
    <property type="entry name" value="SACS"/>
    <property type="match status" value="1"/>
</dbReference>
<reference evidence="3" key="1">
    <citation type="journal article" date="2020" name="New Phytol.">
        <title>Comparative genomics reveals dynamic genome evolution in host specialist ectomycorrhizal fungi.</title>
        <authorList>
            <person name="Lofgren L.A."/>
            <person name="Nguyen N.H."/>
            <person name="Vilgalys R."/>
            <person name="Ruytinx J."/>
            <person name="Liao H.L."/>
            <person name="Branco S."/>
            <person name="Kuo A."/>
            <person name="LaButti K."/>
            <person name="Lipzen A."/>
            <person name="Andreopoulos W."/>
            <person name="Pangilinan J."/>
            <person name="Riley R."/>
            <person name="Hundley H."/>
            <person name="Na H."/>
            <person name="Barry K."/>
            <person name="Grigoriev I.V."/>
            <person name="Stajich J.E."/>
            <person name="Kennedy P.G."/>
        </authorList>
    </citation>
    <scope>NUCLEOTIDE SEQUENCE</scope>
    <source>
        <strain evidence="3">FC423</strain>
    </source>
</reference>
<dbReference type="Pfam" id="PF12449">
    <property type="entry name" value="DUF3684"/>
    <property type="match status" value="1"/>
</dbReference>
<dbReference type="NCBIfam" id="NF047352">
    <property type="entry name" value="P_loop_sacsin"/>
    <property type="match status" value="1"/>
</dbReference>
<keyword evidence="4" id="KW-1185">Reference proteome</keyword>
<gene>
    <name evidence="3" type="ORF">F5147DRAFT_699254</name>
</gene>
<name>A0A9P7JSX5_9AGAM</name>
<feature type="compositionally biased region" description="Basic and acidic residues" evidence="1">
    <location>
        <begin position="1470"/>
        <end position="1486"/>
    </location>
</feature>
<dbReference type="InterPro" id="IPR022155">
    <property type="entry name" value="DUF3684"/>
</dbReference>
<organism evidence="3 4">
    <name type="scientific">Suillus discolor</name>
    <dbReference type="NCBI Taxonomy" id="1912936"/>
    <lineage>
        <taxon>Eukaryota</taxon>
        <taxon>Fungi</taxon>
        <taxon>Dikarya</taxon>
        <taxon>Basidiomycota</taxon>
        <taxon>Agaricomycotina</taxon>
        <taxon>Agaricomycetes</taxon>
        <taxon>Agaricomycetidae</taxon>
        <taxon>Boletales</taxon>
        <taxon>Suillineae</taxon>
        <taxon>Suillaceae</taxon>
        <taxon>Suillus</taxon>
    </lineage>
</organism>
<evidence type="ECO:0000256" key="1">
    <source>
        <dbReference type="SAM" id="MobiDB-lite"/>
    </source>
</evidence>
<evidence type="ECO:0000259" key="2">
    <source>
        <dbReference type="Pfam" id="PF25794"/>
    </source>
</evidence>
<dbReference type="Proteomes" id="UP000823399">
    <property type="component" value="Unassembled WGS sequence"/>
</dbReference>
<dbReference type="Gene3D" id="3.30.565.10">
    <property type="entry name" value="Histidine kinase-like ATPase, C-terminal domain"/>
    <property type="match status" value="1"/>
</dbReference>
<feature type="compositionally biased region" description="Basic and acidic residues" evidence="1">
    <location>
        <begin position="1390"/>
        <end position="1413"/>
    </location>
</feature>
<accession>A0A9P7JSX5</accession>
<dbReference type="InterPro" id="IPR058210">
    <property type="entry name" value="SACS/Nov_dom"/>
</dbReference>
<evidence type="ECO:0000313" key="3">
    <source>
        <dbReference type="EMBL" id="KAG2107029.1"/>
    </source>
</evidence>
<evidence type="ECO:0000313" key="4">
    <source>
        <dbReference type="Proteomes" id="UP000823399"/>
    </source>
</evidence>
<sequence length="1648" mass="188512">MASLSKTTRTPKRVEVNQRALVDKVLARYPEEFTVFRELLQNADDARAKKVLIEFQTKEYATHSAGANGKTNGINGTSDFPDLLTTKLYKWVVRNNGDYFEDKDWGRLTKIADGNPDEQKIGAFGVGFYSVFGITDSPQVFSGGKSLSIFFQGDQLYTLDDTCSQSEWTSIEMQLKEDMQVPVPKPFDLARFLAATMTFMSCVENAHVSFNDKIFMKIAKSRQVPSSIRVPKDMIPRSKEDTMHIKGLSVVTQEISVELAEWARAAGTKMISTHRPGNENLSKDPVKRKGFWDGSKREVSKVVKVTKAVSRASTYDHPPWVTHRAKYAVYSAQVTTTPSKDLHKGLRAMTKKDPPSHFDFEMVYFSKEEQDARTAEEKRDPDMGSIFRGPQGLFPQLDGEYMSRIFIGQSTAQTTGIGGHMSGRFIPTVERGSIDLTNGHIAKWNQELLYVGGFLARLVYEQEIRKVWEAWPIVNSVAVPTADARAAASREKASYAMRYFTFQPSTPDAKVSKILQDAFYDCFDYSSNVHFPILTNSGICHTKDVREIHSDFTSFMKMVPTQLPTSPGDPPNLVDTLPERYGVRMYTFSDVVKELQRRTLQEEEMIGCLRWWVNFISSLEDDEERERTLTFLPNLTDNAKSRIGNSTRVIEFRNITKFVDSNIWLPWLQSDDALPPDTIPFSFTRPLDRRHISPSLLWQPMTLVDWLTHLISPQIDAAHDIRKNSTYSNRVLGVLGNIWPMMSSEIKTQAKDLMQDVPWIATNLGFRPPGGAYFPEADVFHDLPVVSVNLFDPQILTVLGELGVKRHLDFEELFAKADKLSTWSAMEMIRYLNSDPDAMERLEEIRKHAVFPCDKGKRYCITDLYLPHAEIRPLGLPILDWSRRIDKDSEDEQLLTDMGFLRHPPLEKLIEIAGDPDPKVQRAAFGYLASKFDELYDTEYDPSKYDDMPFIPAIRDGHECVGAYEEVYSDSTWALMGFQKVHPSVDRKIVGRLRMREAPSARQVIDVFRTSPPKDINTAKKWFAFLATKQVLSPGDLQQIAEIPIVPVLDSVEPRLVPPRECFIGGSQYGEDHLYRRLFTFVDFEEGANRFLKACGVKAKPDCSDIVHILIKDPKDFLRKAGAEGDPEKYLVELRGIAVGYEGLSEEDKKRMKNAPIFVGYRTSRSLHSDNTTPVVRDEFQLVTASKILLADDMENRRIFGEFVWLAPQDELLEKLYESVGSGYLSAHIKYNVKPINEQLRWTRCEEVRQAILEKLPIFMHEFDEQRLKQGSVHRKWDHTSRFLVKGCKDLKVDKKLESNYCISAERQRESNEFYVSAEITTEENGRVVLWLKKTEHLDMYDVAVALCRLLFKTHKKHDVLSLMTILETDKEVLRKRGYDVDRIEQAHEAAKLEDKKKEEEREKAARNKHSEESGGGQHIGGSIHLRSRFLDFFRWQSGSKNANRVNVGEIDDAIKELMEQCAKGQATPEEQKEIRNREHRGAGRKQKDVQYCTELKSTALELVDDVGGAAGFIPVWRQITAQEAIPGELTEFANIVHGLNRILDLSNNEHGIFNIFWHPEDRDLMGFNRNRLIFLNLAHFTQHSHMTPGQAYIHWYYIVLHEIAHNKTPFHDETHELLVSALSAQFLPRLHDVEEVREYLNCATNIS</sequence>
<dbReference type="EMBL" id="JABBWM010000033">
    <property type="protein sequence ID" value="KAG2107029.1"/>
    <property type="molecule type" value="Genomic_DNA"/>
</dbReference>
<protein>
    <recommendedName>
        <fullName evidence="2">Sacsin/Nov domain-containing protein</fullName>
    </recommendedName>
</protein>
<feature type="domain" description="Sacsin/Nov" evidence="2">
    <location>
        <begin position="22"/>
        <end position="176"/>
    </location>
</feature>
<proteinExistence type="predicted"/>
<dbReference type="SUPFAM" id="SSF55874">
    <property type="entry name" value="ATPase domain of HSP90 chaperone/DNA topoisomerase II/histidine kinase"/>
    <property type="match status" value="1"/>
</dbReference>
<dbReference type="PANTHER" id="PTHR47839">
    <property type="entry name" value="DOMAIN PROTEIN, PUTATIVE (AFU_ORTHOLOGUE AFUA_6G04830)-RELATED"/>
    <property type="match status" value="1"/>
</dbReference>
<feature type="region of interest" description="Disordered" evidence="1">
    <location>
        <begin position="1390"/>
        <end position="1421"/>
    </location>
</feature>
<dbReference type="RefSeq" id="XP_041291968.1">
    <property type="nucleotide sequence ID" value="XM_041437607.1"/>
</dbReference>
<dbReference type="InterPro" id="IPR036890">
    <property type="entry name" value="HATPase_C_sf"/>
</dbReference>